<reference evidence="2" key="1">
    <citation type="journal article" date="2011" name="Nature">
        <title>Genome sequence and analysis of the tuber crop potato.</title>
        <authorList>
            <consortium name="The Potato Genome Sequencing Consortium"/>
        </authorList>
    </citation>
    <scope>NUCLEOTIDE SEQUENCE [LARGE SCALE GENOMIC DNA]</scope>
    <source>
        <strain evidence="2">cv. DM1-3 516 R44</strain>
    </source>
</reference>
<organism evidence="1 2">
    <name type="scientific">Solanum tuberosum</name>
    <name type="common">Potato</name>
    <dbReference type="NCBI Taxonomy" id="4113"/>
    <lineage>
        <taxon>Eukaryota</taxon>
        <taxon>Viridiplantae</taxon>
        <taxon>Streptophyta</taxon>
        <taxon>Embryophyta</taxon>
        <taxon>Tracheophyta</taxon>
        <taxon>Spermatophyta</taxon>
        <taxon>Magnoliopsida</taxon>
        <taxon>eudicotyledons</taxon>
        <taxon>Gunneridae</taxon>
        <taxon>Pentapetalae</taxon>
        <taxon>asterids</taxon>
        <taxon>lamiids</taxon>
        <taxon>Solanales</taxon>
        <taxon>Solanaceae</taxon>
        <taxon>Solanoideae</taxon>
        <taxon>Solaneae</taxon>
        <taxon>Solanum</taxon>
    </lineage>
</organism>
<protein>
    <submittedName>
        <fullName evidence="1">Acyl-protein thioesterase</fullName>
    </submittedName>
</protein>
<dbReference type="SUPFAM" id="SSF53474">
    <property type="entry name" value="alpha/beta-Hydrolases"/>
    <property type="match status" value="1"/>
</dbReference>
<dbReference type="PANTHER" id="PTHR46234">
    <property type="entry name" value="ALPHA/BETA-HYDROLASES SUPERFAMILY PROTEIN"/>
    <property type="match status" value="1"/>
</dbReference>
<evidence type="ECO:0000313" key="2">
    <source>
        <dbReference type="Proteomes" id="UP000011115"/>
    </source>
</evidence>
<dbReference type="Proteomes" id="UP000011115">
    <property type="component" value="Unassembled WGS sequence"/>
</dbReference>
<dbReference type="HOGENOM" id="CLU_2578637_0_0_1"/>
<evidence type="ECO:0000313" key="1">
    <source>
        <dbReference type="EnsemblPlants" id="PGSC0003DMT400083904"/>
    </source>
</evidence>
<dbReference type="ExpressionAtlas" id="M1D7B7">
    <property type="expression patterns" value="baseline"/>
</dbReference>
<proteinExistence type="predicted"/>
<dbReference type="EnsemblPlants" id="PGSC0003DMT400083904">
    <property type="protein sequence ID" value="PGSC0003DMT400083904"/>
    <property type="gene ID" value="PGSC0003DMG400033649"/>
</dbReference>
<accession>M1D7B7</accession>
<name>M1D7B7_SOLTU</name>
<dbReference type="AlphaFoldDB" id="M1D7B7"/>
<sequence length="78" mass="8600">MPLNMKLDLNLNGIQMVLVSGDDVVAYQHGEKSARILSSSGFQNLTLRTYEGLGHYTIPEETDEICRWLSANLCLGGT</sequence>
<dbReference type="InterPro" id="IPR029058">
    <property type="entry name" value="AB_hydrolase_fold"/>
</dbReference>
<dbReference type="OrthoDB" id="2418081at2759"/>
<gene>
    <name evidence="1" type="primary">LOC102593417</name>
</gene>
<dbReference type="Gene3D" id="3.40.50.1820">
    <property type="entry name" value="alpha/beta hydrolase"/>
    <property type="match status" value="1"/>
</dbReference>
<reference evidence="1" key="2">
    <citation type="submission" date="2015-06" db="UniProtKB">
        <authorList>
            <consortium name="EnsemblPlants"/>
        </authorList>
    </citation>
    <scope>IDENTIFICATION</scope>
    <source>
        <strain evidence="1">DM1-3 516 R44</strain>
    </source>
</reference>
<dbReference type="Gramene" id="PGSC0003DMT400083904">
    <property type="protein sequence ID" value="PGSC0003DMT400083904"/>
    <property type="gene ID" value="PGSC0003DMG400033649"/>
</dbReference>
<keyword evidence="2" id="KW-1185">Reference proteome</keyword>